<keyword evidence="2" id="KW-1185">Reference proteome</keyword>
<evidence type="ECO:0000313" key="2">
    <source>
        <dbReference type="Proteomes" id="UP000184406"/>
    </source>
</evidence>
<dbReference type="OrthoDB" id="1429999at2"/>
<sequence length="147" mass="16818">MNTTDYRKELSNQDHDLLLKFPAYISLLAANADGTLDKDELFAANELARIKNFSCHLILEDFYKEVTLNFESTLLNLDKSLPIGKDGRFVAIKTELVNIEKIMLKLGDEYTSIMHKSMRAFKEHVSNAHHNVLVDFIFPIPIKGLSY</sequence>
<protein>
    <submittedName>
        <fullName evidence="1">Uncharacterized protein</fullName>
    </submittedName>
</protein>
<dbReference type="RefSeq" id="WP_072860168.1">
    <property type="nucleotide sequence ID" value="NZ_FQUX01000001.1"/>
</dbReference>
<organism evidence="1 2">
    <name type="scientific">Arenibacter palladensis</name>
    <dbReference type="NCBI Taxonomy" id="237373"/>
    <lineage>
        <taxon>Bacteria</taxon>
        <taxon>Pseudomonadati</taxon>
        <taxon>Bacteroidota</taxon>
        <taxon>Flavobacteriia</taxon>
        <taxon>Flavobacteriales</taxon>
        <taxon>Flavobacteriaceae</taxon>
        <taxon>Arenibacter</taxon>
    </lineage>
</organism>
<name>A0A1M4U8E2_9FLAO</name>
<dbReference type="AlphaFoldDB" id="A0A1M4U8E2"/>
<proteinExistence type="predicted"/>
<gene>
    <name evidence="1" type="ORF">SAMN03080594_101530</name>
</gene>
<evidence type="ECO:0000313" key="1">
    <source>
        <dbReference type="EMBL" id="SHE52995.1"/>
    </source>
</evidence>
<reference evidence="2" key="1">
    <citation type="submission" date="2016-11" db="EMBL/GenBank/DDBJ databases">
        <authorList>
            <person name="Varghese N."/>
            <person name="Submissions S."/>
        </authorList>
    </citation>
    <scope>NUCLEOTIDE SEQUENCE [LARGE SCALE GENOMIC DNA]</scope>
    <source>
        <strain evidence="2">DSM 17539</strain>
    </source>
</reference>
<dbReference type="EMBL" id="FQUX01000001">
    <property type="protein sequence ID" value="SHE52995.1"/>
    <property type="molecule type" value="Genomic_DNA"/>
</dbReference>
<accession>A0A1M4U8E2</accession>
<dbReference type="Proteomes" id="UP000184406">
    <property type="component" value="Unassembled WGS sequence"/>
</dbReference>